<comment type="caution">
    <text evidence="1">The sequence shown here is derived from an EMBL/GenBank/DDBJ whole genome shotgun (WGS) entry which is preliminary data.</text>
</comment>
<evidence type="ECO:0000313" key="1">
    <source>
        <dbReference type="EMBL" id="KAJ8108152.1"/>
    </source>
</evidence>
<dbReference type="EMBL" id="JAPHNI010000795">
    <property type="protein sequence ID" value="KAJ8108152.1"/>
    <property type="molecule type" value="Genomic_DNA"/>
</dbReference>
<dbReference type="Proteomes" id="UP001153331">
    <property type="component" value="Unassembled WGS sequence"/>
</dbReference>
<accession>A0ACC2HYJ2</accession>
<protein>
    <submittedName>
        <fullName evidence="1">Uncharacterized protein</fullName>
    </submittedName>
</protein>
<gene>
    <name evidence="1" type="ORF">OPT61_g8373</name>
</gene>
<name>A0ACC2HYJ2_9PLEO</name>
<proteinExistence type="predicted"/>
<reference evidence="1" key="1">
    <citation type="submission" date="2022-11" db="EMBL/GenBank/DDBJ databases">
        <title>Genome Sequence of Boeremia exigua.</title>
        <authorList>
            <person name="Buettner E."/>
        </authorList>
    </citation>
    <scope>NUCLEOTIDE SEQUENCE</scope>
    <source>
        <strain evidence="1">CU02</strain>
    </source>
</reference>
<sequence length="1871" mass="210201">MSEEQKANMKREQLLSASPKDIEATMDTKALPYRRGWPELLPLPLQITDHHLEKAFKLTEQIDITQKARAAIESQLLHAPILELVYRVPEDTATNGTVDLAPYLTLLFTADFINDSHKINACISSDAYLKAIVDPADATVDIVAVHGLNPFDSNDHAERTCLGGLVVKRAIVQAQQTRVYEQLLRSIYGLGLGGTTTLKLSRGTASLQEALRNDFRNRLDDFQIVTFYENRKTKGILSVVDRQSAVLGLPDDREMVLGLDADHSEICRFGAENAPDYRPVWQSIRRLVRDSMAKAQQEKDLLTASVPSHNTTQAGAIEEHNDVTSVTNLIVSFGYQAPVLSHSLFTTTTSVTSFGENEQLEIVHTAAYQRWLRDKSGMLLCVADEQDQYDLPAILRPMLTPTTREPCVLRYDCRTESSSGTKKLAKICLALLIDNLWSECGQDGWWDRDRLAEEIQDLADRGMDLALIRTAIASGTVTPSDMFDQLTALIAILVEDGLHPILVIQGLEVLEGKMLVRFHKLLSGCIKEGVHVLLVGRRTSTLCNSLSHVPQVDKSTERQGKPGSGKSVLAKALVSQNGLNTRWPTRVTVANWFYSSRHHGSIKMHTSMLRSILYQVQQSNHDLFSIVLPIHRAKAPYEADDKFLSLTWDKDDLAKMFAYIVKSGRRMVCVIDALDESERARGRPSFGGLRDIVRLVSEDERSGLKLIVLSRPFPMAAPSRQDIRWMRLYIEGLHRIVMEDENHADIQTLVDDRMQELEKRLHPFAPDVSQMHDIQVSAGLLSLLSNDEASGLKEIRVYILENASGVILWAILVFEALFNICDNRCGQVTIQDLRNKLKELSPGLDRMYRRVVEELREKDQSLREEAKKILMIVSAASAVRKLPLKALWDAIAAPGEAETSPATEEQYREAYTLRIRSWADFCAILNEWCGPFLEVVYITGGQRKTHFLSSLSVIDEDVLSTATVQFLHQSVLEFFANREASDFLSFTETESMDAYRALSARYILTQKMRFSSFVEPSMLACREYSERAKHIVRFFRDQYFLLYLLQVDELSPKDPSMNYLIDRTIILPTGASTQQRDPQPPERNPFEIPIVEPKCHIPALLIAVCLTESLTATEWVGRSLRECDRWRINPTTERVGFYTEDLTMPIAIERGGLVVVQTVGIQERLAVKLFGEVHAELQGIQSKRQATGQKRSLYLLIRLPALQYRGTYLSVPWAEWFREFRQRLYYWKKLLQARHYNPIPHASGSDTRTWDSTRWRFYLVAPPTLPNGSQTGRVTMALQEVISYTAVPKSLTVENTESMCSAPDTEEQPVRWHISLRTPLSMMGLLVAGILVSVGHHLFYSRLDGSVVRSSDQESRYFSQIWIIRYGTAFAFLAKALLASAVIIAYKQHMWINLRAQANTISTIDAMFAATHDILAFLSPSLLLRAKMPAFMAFITWFLPLAALITPSTLTVVPSTQETTTMMHVPTLNFNDSSLYLFDGLGDGISPLITRLTSAVISKMEVLPMRAIAPNTTYRHEFLGPSLKCEPATGDRLKNMSAIWDETQAAIAGPNKKLMYLAYAGGTEFYNATEFASYCVKTNNVYRCDSESSLVFSARVGDESITCTVRNTRFDLEFRAVGSTQTITDLQVEWLAESDVERGPIYRATSRALATILNGAIGAWGSYPATHSGDSGKASLVTYQTRVMSSAIIGLVSTAFSGPWEILLQEISDADRQLAANKTLAQMLEELSRNQTLSLFSSDRLWLPKNATNTTSVTQSNFLTIYEYRARNLVMTYSIAIGFAALGVLLGLQALWRNGVCHETSFSSIMSTTRNEYLDRLTLGYSLGSAPTPRAINMVKLRFGELRDSRGYTPTRAAFGREEEIAPLEARKNIF</sequence>
<keyword evidence="2" id="KW-1185">Reference proteome</keyword>
<organism evidence="1 2">
    <name type="scientific">Boeremia exigua</name>
    <dbReference type="NCBI Taxonomy" id="749465"/>
    <lineage>
        <taxon>Eukaryota</taxon>
        <taxon>Fungi</taxon>
        <taxon>Dikarya</taxon>
        <taxon>Ascomycota</taxon>
        <taxon>Pezizomycotina</taxon>
        <taxon>Dothideomycetes</taxon>
        <taxon>Pleosporomycetidae</taxon>
        <taxon>Pleosporales</taxon>
        <taxon>Pleosporineae</taxon>
        <taxon>Didymellaceae</taxon>
        <taxon>Boeremia</taxon>
    </lineage>
</organism>
<evidence type="ECO:0000313" key="2">
    <source>
        <dbReference type="Proteomes" id="UP001153331"/>
    </source>
</evidence>